<evidence type="ECO:0000313" key="13">
    <source>
        <dbReference type="Proteomes" id="UP000289738"/>
    </source>
</evidence>
<dbReference type="GO" id="GO:0003676">
    <property type="term" value="F:nucleic acid binding"/>
    <property type="evidence" value="ECO:0007669"/>
    <property type="project" value="InterPro"/>
</dbReference>
<dbReference type="STRING" id="3818.A0A445DJV8"/>
<evidence type="ECO:0000256" key="10">
    <source>
        <dbReference type="SAM" id="MobiDB-lite"/>
    </source>
</evidence>
<keyword evidence="2" id="KW-0479">Metal-binding</keyword>
<evidence type="ECO:0000259" key="11">
    <source>
        <dbReference type="Pfam" id="PF25597"/>
    </source>
</evidence>
<keyword evidence="5" id="KW-0460">Magnesium</keyword>
<evidence type="ECO:0000256" key="7">
    <source>
        <dbReference type="ARBA" id="ARBA00022918"/>
    </source>
</evidence>
<evidence type="ECO:0000256" key="5">
    <source>
        <dbReference type="ARBA" id="ARBA00022842"/>
    </source>
</evidence>
<dbReference type="PANTHER" id="PTHR42648">
    <property type="entry name" value="TRANSPOSASE, PUTATIVE-RELATED"/>
    <property type="match status" value="1"/>
</dbReference>
<accession>A0A445DJV8</accession>
<dbReference type="PANTHER" id="PTHR42648:SF11">
    <property type="entry name" value="TRANSPOSON TY4-P GAG-POL POLYPROTEIN"/>
    <property type="match status" value="1"/>
</dbReference>
<dbReference type="InterPro" id="IPR039537">
    <property type="entry name" value="Retrotran_Ty1/copia-like"/>
</dbReference>
<keyword evidence="4" id="KW-0378">Hydrolase</keyword>
<keyword evidence="13" id="KW-1185">Reference proteome</keyword>
<dbReference type="Proteomes" id="UP000289738">
    <property type="component" value="Chromosome A04"/>
</dbReference>
<evidence type="ECO:0000256" key="4">
    <source>
        <dbReference type="ARBA" id="ARBA00022801"/>
    </source>
</evidence>
<comment type="caution">
    <text evidence="12">The sequence shown here is derived from an EMBL/GenBank/DDBJ whole genome shotgun (WGS) entry which is preliminary data.</text>
</comment>
<organism evidence="12 13">
    <name type="scientific">Arachis hypogaea</name>
    <name type="common">Peanut</name>
    <dbReference type="NCBI Taxonomy" id="3818"/>
    <lineage>
        <taxon>Eukaryota</taxon>
        <taxon>Viridiplantae</taxon>
        <taxon>Streptophyta</taxon>
        <taxon>Embryophyta</taxon>
        <taxon>Tracheophyta</taxon>
        <taxon>Spermatophyta</taxon>
        <taxon>Magnoliopsida</taxon>
        <taxon>eudicotyledons</taxon>
        <taxon>Gunneridae</taxon>
        <taxon>Pentapetalae</taxon>
        <taxon>rosids</taxon>
        <taxon>fabids</taxon>
        <taxon>Fabales</taxon>
        <taxon>Fabaceae</taxon>
        <taxon>Papilionoideae</taxon>
        <taxon>50 kb inversion clade</taxon>
        <taxon>dalbergioids sensu lato</taxon>
        <taxon>Dalbergieae</taxon>
        <taxon>Pterocarpus clade</taxon>
        <taxon>Arachis</taxon>
    </lineage>
</organism>
<feature type="compositionally biased region" description="Polar residues" evidence="10">
    <location>
        <begin position="146"/>
        <end position="155"/>
    </location>
</feature>
<evidence type="ECO:0000256" key="3">
    <source>
        <dbReference type="ARBA" id="ARBA00022759"/>
    </source>
</evidence>
<sequence length="197" mass="22414">MARTMLNEANIPKYFWADAVSTACYVMNRIIIRPILKKTPYELYKGRKPNISHLHVFGCKCFILNNGKDNLGKFDAKADEGIFLGYSLTSKAFRVYNKRIMTMEESIHVAFDETNRYCARKDFDENVENFDSLNLNGEDKEKDLNEASTSSTKDSVQVEEIEPSQAQINALPKDWRTSKDHPLDNVIGDVSKGVFSG</sequence>
<dbReference type="EMBL" id="SDMP01000004">
    <property type="protein sequence ID" value="RYR63475.1"/>
    <property type="molecule type" value="Genomic_DNA"/>
</dbReference>
<dbReference type="InterPro" id="IPR057670">
    <property type="entry name" value="SH3_retrovirus"/>
</dbReference>
<keyword evidence="8" id="KW-0808">Transferase</keyword>
<evidence type="ECO:0000313" key="12">
    <source>
        <dbReference type="EMBL" id="RYR63475.1"/>
    </source>
</evidence>
<keyword evidence="9" id="KW-0233">DNA recombination</keyword>
<evidence type="ECO:0000256" key="2">
    <source>
        <dbReference type="ARBA" id="ARBA00022723"/>
    </source>
</evidence>
<dbReference type="AlphaFoldDB" id="A0A445DJV8"/>
<proteinExistence type="predicted"/>
<keyword evidence="8" id="KW-0239">DNA-directed DNA polymerase</keyword>
<evidence type="ECO:0000256" key="6">
    <source>
        <dbReference type="ARBA" id="ARBA00022908"/>
    </source>
</evidence>
<dbReference type="InterPro" id="IPR012337">
    <property type="entry name" value="RNaseH-like_sf"/>
</dbReference>
<dbReference type="Gene3D" id="3.30.420.10">
    <property type="entry name" value="Ribonuclease H-like superfamily/Ribonuclease H"/>
    <property type="match status" value="1"/>
</dbReference>
<evidence type="ECO:0000256" key="1">
    <source>
        <dbReference type="ARBA" id="ARBA00022722"/>
    </source>
</evidence>
<protein>
    <recommendedName>
        <fullName evidence="11">Retroviral polymerase SH3-like domain-containing protein</fullName>
    </recommendedName>
</protein>
<keyword evidence="1" id="KW-0540">Nuclease</keyword>
<feature type="compositionally biased region" description="Basic and acidic residues" evidence="10">
    <location>
        <begin position="173"/>
        <end position="183"/>
    </location>
</feature>
<keyword evidence="7" id="KW-0695">RNA-directed DNA polymerase</keyword>
<keyword evidence="3" id="KW-0255">Endonuclease</keyword>
<dbReference type="Pfam" id="PF25597">
    <property type="entry name" value="SH3_retrovirus"/>
    <property type="match status" value="1"/>
</dbReference>
<keyword evidence="8" id="KW-0548">Nucleotidyltransferase</keyword>
<keyword evidence="6" id="KW-0229">DNA integration</keyword>
<reference evidence="12 13" key="1">
    <citation type="submission" date="2019-01" db="EMBL/GenBank/DDBJ databases">
        <title>Sequencing of cultivated peanut Arachis hypogaea provides insights into genome evolution and oil improvement.</title>
        <authorList>
            <person name="Chen X."/>
        </authorList>
    </citation>
    <scope>NUCLEOTIDE SEQUENCE [LARGE SCALE GENOMIC DNA]</scope>
    <source>
        <strain evidence="13">cv. Fuhuasheng</strain>
        <tissue evidence="12">Leaves</tissue>
    </source>
</reference>
<evidence type="ECO:0000256" key="8">
    <source>
        <dbReference type="ARBA" id="ARBA00022932"/>
    </source>
</evidence>
<name>A0A445DJV8_ARAHY</name>
<gene>
    <name evidence="12" type="ORF">Ahy_A04g021284</name>
</gene>
<dbReference type="InterPro" id="IPR036397">
    <property type="entry name" value="RNaseH_sf"/>
</dbReference>
<feature type="region of interest" description="Disordered" evidence="10">
    <location>
        <begin position="134"/>
        <end position="184"/>
    </location>
</feature>
<feature type="domain" description="Retroviral polymerase SH3-like" evidence="11">
    <location>
        <begin position="59"/>
        <end position="122"/>
    </location>
</feature>
<dbReference type="SUPFAM" id="SSF53098">
    <property type="entry name" value="Ribonuclease H-like"/>
    <property type="match status" value="1"/>
</dbReference>
<evidence type="ECO:0000256" key="9">
    <source>
        <dbReference type="ARBA" id="ARBA00023172"/>
    </source>
</evidence>